<evidence type="ECO:0000313" key="1">
    <source>
        <dbReference type="EMBL" id="KAF5750527.1"/>
    </source>
</evidence>
<evidence type="ECO:0000313" key="2">
    <source>
        <dbReference type="Proteomes" id="UP000593562"/>
    </source>
</evidence>
<dbReference type="AlphaFoldDB" id="A0A7J7DW33"/>
<gene>
    <name evidence="1" type="ORF">HS088_TW03G00864</name>
</gene>
<dbReference type="Proteomes" id="UP000593562">
    <property type="component" value="Unassembled WGS sequence"/>
</dbReference>
<dbReference type="InParanoid" id="A0A7J7DW33"/>
<comment type="caution">
    <text evidence="1">The sequence shown here is derived from an EMBL/GenBank/DDBJ whole genome shotgun (WGS) entry which is preliminary data.</text>
</comment>
<dbReference type="PANTHER" id="PTHR34375:SF2">
    <property type="entry name" value="GATA ZINC FINGER PROTEIN"/>
    <property type="match status" value="1"/>
</dbReference>
<name>A0A7J7DW33_TRIWF</name>
<dbReference type="PANTHER" id="PTHR34375">
    <property type="entry name" value="GATA ZINC FINGER PROTEIN-RELATED"/>
    <property type="match status" value="1"/>
</dbReference>
<proteinExistence type="predicted"/>
<organism evidence="1 2">
    <name type="scientific">Tripterygium wilfordii</name>
    <name type="common">Thunder God vine</name>
    <dbReference type="NCBI Taxonomy" id="458696"/>
    <lineage>
        <taxon>Eukaryota</taxon>
        <taxon>Viridiplantae</taxon>
        <taxon>Streptophyta</taxon>
        <taxon>Embryophyta</taxon>
        <taxon>Tracheophyta</taxon>
        <taxon>Spermatophyta</taxon>
        <taxon>Magnoliopsida</taxon>
        <taxon>eudicotyledons</taxon>
        <taxon>Gunneridae</taxon>
        <taxon>Pentapetalae</taxon>
        <taxon>rosids</taxon>
        <taxon>fabids</taxon>
        <taxon>Celastrales</taxon>
        <taxon>Celastraceae</taxon>
        <taxon>Tripterygium</taxon>
    </lineage>
</organism>
<dbReference type="EMBL" id="JAAARO010000003">
    <property type="protein sequence ID" value="KAF5750527.1"/>
    <property type="molecule type" value="Genomic_DNA"/>
</dbReference>
<keyword evidence="2" id="KW-1185">Reference proteome</keyword>
<reference evidence="1 2" key="1">
    <citation type="journal article" date="2020" name="Nat. Commun.">
        <title>Genome of Tripterygium wilfordii and identification of cytochrome P450 involved in triptolide biosynthesis.</title>
        <authorList>
            <person name="Tu L."/>
            <person name="Su P."/>
            <person name="Zhang Z."/>
            <person name="Gao L."/>
            <person name="Wang J."/>
            <person name="Hu T."/>
            <person name="Zhou J."/>
            <person name="Zhang Y."/>
            <person name="Zhao Y."/>
            <person name="Liu Y."/>
            <person name="Song Y."/>
            <person name="Tong Y."/>
            <person name="Lu Y."/>
            <person name="Yang J."/>
            <person name="Xu C."/>
            <person name="Jia M."/>
            <person name="Peters R.J."/>
            <person name="Huang L."/>
            <person name="Gao W."/>
        </authorList>
    </citation>
    <scope>NUCLEOTIDE SEQUENCE [LARGE SCALE GENOMIC DNA]</scope>
    <source>
        <strain evidence="2">cv. XIE 37</strain>
        <tissue evidence="1">Leaf</tissue>
    </source>
</reference>
<accession>A0A7J7DW33</accession>
<protein>
    <submittedName>
        <fullName evidence="1">Uncharacterized protein</fullName>
    </submittedName>
</protein>
<sequence length="132" mass="14876">MAALSAIMNSHDISGEDKFWDAAKRCYTTFENAKNNKHFTDIAGLNFLVCKAIENPGVTPSSSLRTAFITVFEDSVIDGSSEAHGKIMEWERASLYLARYVMDGWAVLACIRRLCTQESKCRSRLIICRQFL</sequence>